<dbReference type="GO" id="GO:0003735">
    <property type="term" value="F:structural constituent of ribosome"/>
    <property type="evidence" value="ECO:0007669"/>
    <property type="project" value="InterPro"/>
</dbReference>
<keyword evidence="4 5" id="KW-0699">rRNA-binding</keyword>
<dbReference type="PANTHER" id="PTHR21349">
    <property type="entry name" value="50S RIBOSOMAL PROTEIN L21"/>
    <property type="match status" value="1"/>
</dbReference>
<dbReference type="GO" id="GO:0005737">
    <property type="term" value="C:cytoplasm"/>
    <property type="evidence" value="ECO:0007669"/>
    <property type="project" value="UniProtKB-ARBA"/>
</dbReference>
<comment type="similarity">
    <text evidence="1 4 5">Belongs to the bacterial ribosomal protein bL21 family.</text>
</comment>
<dbReference type="InterPro" id="IPR036164">
    <property type="entry name" value="bL21-like_sf"/>
</dbReference>
<evidence type="ECO:0000256" key="4">
    <source>
        <dbReference type="HAMAP-Rule" id="MF_01363"/>
    </source>
</evidence>
<name>A0A9D6UP53_UNCSA</name>
<dbReference type="InterPro" id="IPR028909">
    <property type="entry name" value="bL21-like"/>
</dbReference>
<dbReference type="GO" id="GO:0005840">
    <property type="term" value="C:ribosome"/>
    <property type="evidence" value="ECO:0007669"/>
    <property type="project" value="UniProtKB-KW"/>
</dbReference>
<evidence type="ECO:0000313" key="7">
    <source>
        <dbReference type="Proteomes" id="UP000808761"/>
    </source>
</evidence>
<dbReference type="GO" id="GO:0006412">
    <property type="term" value="P:translation"/>
    <property type="evidence" value="ECO:0007669"/>
    <property type="project" value="UniProtKB-UniRule"/>
</dbReference>
<dbReference type="NCBIfam" id="TIGR00061">
    <property type="entry name" value="L21"/>
    <property type="match status" value="1"/>
</dbReference>
<evidence type="ECO:0000313" key="6">
    <source>
        <dbReference type="EMBL" id="MBI5078776.1"/>
    </source>
</evidence>
<dbReference type="Proteomes" id="UP000808761">
    <property type="component" value="Unassembled WGS sequence"/>
</dbReference>
<protein>
    <recommendedName>
        <fullName evidence="4">Large ribosomal subunit protein bL21</fullName>
    </recommendedName>
</protein>
<dbReference type="Pfam" id="PF00829">
    <property type="entry name" value="Ribosomal_L21p"/>
    <property type="match status" value="1"/>
</dbReference>
<comment type="caution">
    <text evidence="6">The sequence shown here is derived from an EMBL/GenBank/DDBJ whole genome shotgun (WGS) entry which is preliminary data.</text>
</comment>
<dbReference type="PANTHER" id="PTHR21349:SF0">
    <property type="entry name" value="LARGE RIBOSOMAL SUBUNIT PROTEIN BL21M"/>
    <property type="match status" value="1"/>
</dbReference>
<accession>A0A9D6UP53</accession>
<dbReference type="GO" id="GO:0019843">
    <property type="term" value="F:rRNA binding"/>
    <property type="evidence" value="ECO:0007669"/>
    <property type="project" value="UniProtKB-UniRule"/>
</dbReference>
<organism evidence="6 7">
    <name type="scientific">Candidatus Saganbacteria bacterium</name>
    <dbReference type="NCBI Taxonomy" id="2575572"/>
    <lineage>
        <taxon>Bacteria</taxon>
        <taxon>Bacillati</taxon>
        <taxon>Saganbacteria</taxon>
    </lineage>
</organism>
<keyword evidence="4 5" id="KW-0694">RNA-binding</keyword>
<evidence type="ECO:0000256" key="5">
    <source>
        <dbReference type="RuleBase" id="RU000562"/>
    </source>
</evidence>
<evidence type="ECO:0000256" key="1">
    <source>
        <dbReference type="ARBA" id="ARBA00008563"/>
    </source>
</evidence>
<comment type="function">
    <text evidence="4 5">This protein binds to 23S rRNA in the presence of protein L20.</text>
</comment>
<sequence length="101" mass="11475">MYAVIETGGKQYRVSPGDILDVELLEGGEQIVFNHVLLFSDGDKIKIGTPYLKGFTVSAKTLGINKDEKVTTFKYKNKINYHRTIGHRQLYSRIQIGEIKE</sequence>
<dbReference type="EMBL" id="JACRKR010000099">
    <property type="protein sequence ID" value="MBI5078776.1"/>
    <property type="molecule type" value="Genomic_DNA"/>
</dbReference>
<gene>
    <name evidence="4 6" type="primary">rplU</name>
    <name evidence="6" type="ORF">HZB08_02005</name>
</gene>
<evidence type="ECO:0000256" key="3">
    <source>
        <dbReference type="ARBA" id="ARBA00023274"/>
    </source>
</evidence>
<proteinExistence type="inferred from homology"/>
<dbReference type="SUPFAM" id="SSF141091">
    <property type="entry name" value="L21p-like"/>
    <property type="match status" value="1"/>
</dbReference>
<dbReference type="HAMAP" id="MF_01363">
    <property type="entry name" value="Ribosomal_bL21"/>
    <property type="match status" value="1"/>
</dbReference>
<evidence type="ECO:0000256" key="2">
    <source>
        <dbReference type="ARBA" id="ARBA00022980"/>
    </source>
</evidence>
<dbReference type="GO" id="GO:1990904">
    <property type="term" value="C:ribonucleoprotein complex"/>
    <property type="evidence" value="ECO:0007669"/>
    <property type="project" value="UniProtKB-KW"/>
</dbReference>
<dbReference type="InterPro" id="IPR001787">
    <property type="entry name" value="Ribosomal_bL21"/>
</dbReference>
<dbReference type="AlphaFoldDB" id="A0A9D6UP53"/>
<comment type="subunit">
    <text evidence="4">Part of the 50S ribosomal subunit. Contacts protein L20.</text>
</comment>
<keyword evidence="2 4" id="KW-0689">Ribosomal protein</keyword>
<keyword evidence="3 4" id="KW-0687">Ribonucleoprotein</keyword>
<reference evidence="6" key="1">
    <citation type="submission" date="2020-07" db="EMBL/GenBank/DDBJ databases">
        <title>Huge and variable diversity of episymbiotic CPR bacteria and DPANN archaea in groundwater ecosystems.</title>
        <authorList>
            <person name="He C.Y."/>
            <person name="Keren R."/>
            <person name="Whittaker M."/>
            <person name="Farag I.F."/>
            <person name="Doudna J."/>
            <person name="Cate J.H.D."/>
            <person name="Banfield J.F."/>
        </authorList>
    </citation>
    <scope>NUCLEOTIDE SEQUENCE</scope>
    <source>
        <strain evidence="6">NC_groundwater_1860_Pr3_B-0.1um_51_7</strain>
    </source>
</reference>